<accession>A0A1I3I0E9</accession>
<organism evidence="2 3">
    <name type="scientific">Halpernia frigidisoli</name>
    <dbReference type="NCBI Taxonomy" id="1125876"/>
    <lineage>
        <taxon>Bacteria</taxon>
        <taxon>Pseudomonadati</taxon>
        <taxon>Bacteroidota</taxon>
        <taxon>Flavobacteriia</taxon>
        <taxon>Flavobacteriales</taxon>
        <taxon>Weeksellaceae</taxon>
        <taxon>Chryseobacterium group</taxon>
        <taxon>Halpernia</taxon>
    </lineage>
</organism>
<dbReference type="EMBL" id="FOQT01000004">
    <property type="protein sequence ID" value="SFI41330.1"/>
    <property type="molecule type" value="Genomic_DNA"/>
</dbReference>
<feature type="signal peptide" evidence="1">
    <location>
        <begin position="1"/>
        <end position="21"/>
    </location>
</feature>
<evidence type="ECO:0000313" key="2">
    <source>
        <dbReference type="EMBL" id="SFI41330.1"/>
    </source>
</evidence>
<proteinExistence type="predicted"/>
<gene>
    <name evidence="2" type="ORF">SAMN05443292_2491</name>
</gene>
<name>A0A1I3I0E9_9FLAO</name>
<feature type="chain" id="PRO_5011560980" evidence="1">
    <location>
        <begin position="22"/>
        <end position="99"/>
    </location>
</feature>
<reference evidence="2 3" key="1">
    <citation type="submission" date="2016-10" db="EMBL/GenBank/DDBJ databases">
        <authorList>
            <person name="de Groot N.N."/>
        </authorList>
    </citation>
    <scope>NUCLEOTIDE SEQUENCE [LARGE SCALE GENOMIC DNA]</scope>
    <source>
        <strain evidence="2 3">DSM 26000</strain>
    </source>
</reference>
<dbReference type="RefSeq" id="WP_143093384.1">
    <property type="nucleotide sequence ID" value="NZ_FOQT01000004.1"/>
</dbReference>
<keyword evidence="3" id="KW-1185">Reference proteome</keyword>
<evidence type="ECO:0000256" key="1">
    <source>
        <dbReference type="SAM" id="SignalP"/>
    </source>
</evidence>
<dbReference type="Proteomes" id="UP000198931">
    <property type="component" value="Unassembled WGS sequence"/>
</dbReference>
<dbReference type="PROSITE" id="PS51257">
    <property type="entry name" value="PROKAR_LIPOPROTEIN"/>
    <property type="match status" value="1"/>
</dbReference>
<evidence type="ECO:0000313" key="3">
    <source>
        <dbReference type="Proteomes" id="UP000198931"/>
    </source>
</evidence>
<sequence>MKKTFISALLFNLLLMTSCTKETTTINSTGDSTTTVTKIGIDNPKVDSAKIKVNNGIDKTGDALEKGAKDVKEGLKKVTADAAAAVERGAKDVKEDAKK</sequence>
<dbReference type="AlphaFoldDB" id="A0A1I3I0E9"/>
<protein>
    <submittedName>
        <fullName evidence="2">Uncharacterized protein</fullName>
    </submittedName>
</protein>
<keyword evidence="1" id="KW-0732">Signal</keyword>